<reference evidence="11 12" key="1">
    <citation type="submission" date="2020-09" db="EMBL/GenBank/DDBJ databases">
        <title>Characterization of Treponema spp. from bovine digital dermatitis in Korea.</title>
        <authorList>
            <person name="Espiritu H.M."/>
            <person name="Cho Y.I."/>
            <person name="Mamuad L."/>
        </authorList>
    </citation>
    <scope>NUCLEOTIDE SEQUENCE [LARGE SCALE GENOMIC DNA]</scope>
    <source>
        <strain evidence="11 12">KS1</strain>
    </source>
</reference>
<dbReference type="SMART" id="SM00382">
    <property type="entry name" value="AAA"/>
    <property type="match status" value="1"/>
</dbReference>
<dbReference type="PROSITE" id="PS00211">
    <property type="entry name" value="ABC_TRANSPORTER_1"/>
    <property type="match status" value="1"/>
</dbReference>
<dbReference type="FunFam" id="3.40.50.300:FF:000287">
    <property type="entry name" value="Multidrug ABC transporter ATP-binding protein"/>
    <property type="match status" value="1"/>
</dbReference>
<evidence type="ECO:0000259" key="9">
    <source>
        <dbReference type="PROSITE" id="PS50893"/>
    </source>
</evidence>
<dbReference type="Gene3D" id="3.40.50.300">
    <property type="entry name" value="P-loop containing nucleotide triphosphate hydrolases"/>
    <property type="match status" value="1"/>
</dbReference>
<dbReference type="InterPro" id="IPR017871">
    <property type="entry name" value="ABC_transporter-like_CS"/>
</dbReference>
<evidence type="ECO:0000256" key="6">
    <source>
        <dbReference type="ARBA" id="ARBA00022989"/>
    </source>
</evidence>
<dbReference type="InterPro" id="IPR003593">
    <property type="entry name" value="AAA+_ATPase"/>
</dbReference>
<dbReference type="RefSeq" id="WP_038106839.1">
    <property type="nucleotide sequence ID" value="NZ_CP061839.1"/>
</dbReference>
<dbReference type="Proteomes" id="UP000593915">
    <property type="component" value="Chromosome"/>
</dbReference>
<evidence type="ECO:0000256" key="5">
    <source>
        <dbReference type="ARBA" id="ARBA00022840"/>
    </source>
</evidence>
<dbReference type="Pfam" id="PF00005">
    <property type="entry name" value="ABC_tran"/>
    <property type="match status" value="1"/>
</dbReference>
<dbReference type="InterPro" id="IPR011527">
    <property type="entry name" value="ABC1_TM_dom"/>
</dbReference>
<evidence type="ECO:0000256" key="2">
    <source>
        <dbReference type="ARBA" id="ARBA00022448"/>
    </source>
</evidence>
<feature type="domain" description="ABC transmembrane type-1" evidence="10">
    <location>
        <begin position="34"/>
        <end position="319"/>
    </location>
</feature>
<feature type="transmembrane region" description="Helical" evidence="8">
    <location>
        <begin position="33"/>
        <end position="53"/>
    </location>
</feature>
<sequence>MASFDEKIIQKPKNLKTLLKRFKKIINSEFHKIFFISFTILISNLCSLAGPKFSGKAIDAIGITAGNVNFKKVFYFAGLMVGSYLTSALFSYLTHKTMIKISQRIARGLREDVFNKIITLPLKIMNLHYTGDLISRISYDIDTVNTSLTNDVIQIISSCITVLGTFILMMTISPSLIIVLLFTIPSSILFTCYRVKKTQPLFGKRSRKLGAMNGFVEEVVSGQKTIACYNAQKTFCENFDTKNIEASDAWFDAEYQAVLNGPSVNFINNLSLALIGIFGSLLFFKGYLSIGMLSSFILYSRMFSGPINEFANILGDLLSAASAAERIFALIDSPSEKDEVSDYINLKNIKGNIKFENVSFSYGFENIGNAKLVIDNLNFEAEAGSLTAIVGETGAGKSTVINLLLRFYEVQNGTIYLDNIPITKIKRNFLRKSFALVMQEAWLFEGSIRDNISYGKSDASIEEIHKAAVAAGIADFIKSLPDGYDTVIKDSAVNISQGQKQLLTIARAMLLDAPFLILDEATSNVDSQTEILVHKAMQKLLKGRTAFVIAHRLSTIQNADKILVMQKGRIIEQGSHTELLKKNGKYSKLYMSQIK</sequence>
<dbReference type="EMBL" id="CP061839">
    <property type="protein sequence ID" value="QOW61479.1"/>
    <property type="molecule type" value="Genomic_DNA"/>
</dbReference>
<dbReference type="CDD" id="cd03254">
    <property type="entry name" value="ABCC_Glucan_exporter_like"/>
    <property type="match status" value="1"/>
</dbReference>
<dbReference type="PANTHER" id="PTHR43394">
    <property type="entry name" value="ATP-DEPENDENT PERMEASE MDL1, MITOCHONDRIAL"/>
    <property type="match status" value="1"/>
</dbReference>
<dbReference type="InterPro" id="IPR027417">
    <property type="entry name" value="P-loop_NTPase"/>
</dbReference>
<evidence type="ECO:0000256" key="8">
    <source>
        <dbReference type="SAM" id="Phobius"/>
    </source>
</evidence>
<evidence type="ECO:0000256" key="3">
    <source>
        <dbReference type="ARBA" id="ARBA00022692"/>
    </source>
</evidence>
<dbReference type="GO" id="GO:0005886">
    <property type="term" value="C:plasma membrane"/>
    <property type="evidence" value="ECO:0007669"/>
    <property type="project" value="UniProtKB-SubCell"/>
</dbReference>
<dbReference type="PROSITE" id="PS50929">
    <property type="entry name" value="ABC_TM1F"/>
    <property type="match status" value="1"/>
</dbReference>
<feature type="transmembrane region" description="Helical" evidence="8">
    <location>
        <begin position="272"/>
        <end position="299"/>
    </location>
</feature>
<comment type="subcellular location">
    <subcellularLocation>
        <location evidence="1">Cell membrane</location>
        <topology evidence="1">Multi-pass membrane protein</topology>
    </subcellularLocation>
</comment>
<dbReference type="SUPFAM" id="SSF52540">
    <property type="entry name" value="P-loop containing nucleoside triphosphate hydrolases"/>
    <property type="match status" value="1"/>
</dbReference>
<dbReference type="GO" id="GO:0015421">
    <property type="term" value="F:ABC-type oligopeptide transporter activity"/>
    <property type="evidence" value="ECO:0007669"/>
    <property type="project" value="TreeGrafter"/>
</dbReference>
<dbReference type="SUPFAM" id="SSF90123">
    <property type="entry name" value="ABC transporter transmembrane region"/>
    <property type="match status" value="1"/>
</dbReference>
<dbReference type="InterPro" id="IPR039421">
    <property type="entry name" value="Type_1_exporter"/>
</dbReference>
<evidence type="ECO:0000259" key="10">
    <source>
        <dbReference type="PROSITE" id="PS50929"/>
    </source>
</evidence>
<evidence type="ECO:0000313" key="12">
    <source>
        <dbReference type="Proteomes" id="UP000593915"/>
    </source>
</evidence>
<dbReference type="GO" id="GO:0005524">
    <property type="term" value="F:ATP binding"/>
    <property type="evidence" value="ECO:0007669"/>
    <property type="project" value="UniProtKB-KW"/>
</dbReference>
<keyword evidence="2" id="KW-0813">Transport</keyword>
<dbReference type="CDD" id="cd18547">
    <property type="entry name" value="ABC_6TM_Tm288_like"/>
    <property type="match status" value="1"/>
</dbReference>
<organism evidence="11 12">
    <name type="scientific">Treponema pedis</name>
    <dbReference type="NCBI Taxonomy" id="409322"/>
    <lineage>
        <taxon>Bacteria</taxon>
        <taxon>Pseudomonadati</taxon>
        <taxon>Spirochaetota</taxon>
        <taxon>Spirochaetia</taxon>
        <taxon>Spirochaetales</taxon>
        <taxon>Treponemataceae</taxon>
        <taxon>Treponema</taxon>
    </lineage>
</organism>
<name>A0A7S6WR51_9SPIR</name>
<feature type="domain" description="ABC transporter" evidence="9">
    <location>
        <begin position="353"/>
        <end position="592"/>
    </location>
</feature>
<accession>A0A7S6WR51</accession>
<dbReference type="Gene3D" id="1.20.1560.10">
    <property type="entry name" value="ABC transporter type 1, transmembrane domain"/>
    <property type="match status" value="1"/>
</dbReference>
<dbReference type="InterPro" id="IPR003439">
    <property type="entry name" value="ABC_transporter-like_ATP-bd"/>
</dbReference>
<keyword evidence="3 8" id="KW-0812">Transmembrane</keyword>
<dbReference type="InterPro" id="IPR036640">
    <property type="entry name" value="ABC1_TM_sf"/>
</dbReference>
<evidence type="ECO:0000256" key="1">
    <source>
        <dbReference type="ARBA" id="ARBA00004651"/>
    </source>
</evidence>
<keyword evidence="4" id="KW-0547">Nucleotide-binding</keyword>
<dbReference type="Pfam" id="PF00664">
    <property type="entry name" value="ABC_membrane"/>
    <property type="match status" value="1"/>
</dbReference>
<dbReference type="AlphaFoldDB" id="A0A7S6WR51"/>
<feature type="transmembrane region" description="Helical" evidence="8">
    <location>
        <begin position="176"/>
        <end position="195"/>
    </location>
</feature>
<evidence type="ECO:0000313" key="11">
    <source>
        <dbReference type="EMBL" id="QOW61479.1"/>
    </source>
</evidence>
<gene>
    <name evidence="11" type="ORF">IFE08_03565</name>
</gene>
<keyword evidence="6 8" id="KW-1133">Transmembrane helix</keyword>
<dbReference type="PROSITE" id="PS50893">
    <property type="entry name" value="ABC_TRANSPORTER_2"/>
    <property type="match status" value="1"/>
</dbReference>
<proteinExistence type="predicted"/>
<feature type="transmembrane region" description="Helical" evidence="8">
    <location>
        <begin position="152"/>
        <end position="170"/>
    </location>
</feature>
<keyword evidence="5 11" id="KW-0067">ATP-binding</keyword>
<evidence type="ECO:0000256" key="7">
    <source>
        <dbReference type="ARBA" id="ARBA00023136"/>
    </source>
</evidence>
<evidence type="ECO:0000256" key="4">
    <source>
        <dbReference type="ARBA" id="ARBA00022741"/>
    </source>
</evidence>
<feature type="transmembrane region" description="Helical" evidence="8">
    <location>
        <begin position="73"/>
        <end position="94"/>
    </location>
</feature>
<keyword evidence="7 8" id="KW-0472">Membrane</keyword>
<dbReference type="PANTHER" id="PTHR43394:SF1">
    <property type="entry name" value="ATP-BINDING CASSETTE SUB-FAMILY B MEMBER 10, MITOCHONDRIAL"/>
    <property type="match status" value="1"/>
</dbReference>
<protein>
    <submittedName>
        <fullName evidence="11">ABC transporter ATP-binding protein</fullName>
    </submittedName>
</protein>
<dbReference type="GO" id="GO:0016887">
    <property type="term" value="F:ATP hydrolysis activity"/>
    <property type="evidence" value="ECO:0007669"/>
    <property type="project" value="InterPro"/>
</dbReference>